<dbReference type="RefSeq" id="WP_158399964.1">
    <property type="nucleotide sequence ID" value="NZ_PRLB01000001.1"/>
</dbReference>
<dbReference type="SUPFAM" id="SSF52283">
    <property type="entry name" value="Formate/glycerate dehydrogenase catalytic domain-like"/>
    <property type="match status" value="1"/>
</dbReference>
<dbReference type="GO" id="GO:0016491">
    <property type="term" value="F:oxidoreductase activity"/>
    <property type="evidence" value="ECO:0007669"/>
    <property type="project" value="UniProtKB-KW"/>
</dbReference>
<proteinExistence type="predicted"/>
<protein>
    <submittedName>
        <fullName evidence="4">D-2-hydroxyacid dehydrogenase</fullName>
    </submittedName>
</protein>
<dbReference type="InterPro" id="IPR006140">
    <property type="entry name" value="D-isomer_DH_NAD-bd"/>
</dbReference>
<keyword evidence="2" id="KW-0520">NAD</keyword>
<dbReference type="EMBL" id="PRLB01000001">
    <property type="protein sequence ID" value="RAW55512.1"/>
    <property type="molecule type" value="Genomic_DNA"/>
</dbReference>
<dbReference type="OrthoDB" id="9805416at2"/>
<evidence type="ECO:0000259" key="3">
    <source>
        <dbReference type="Pfam" id="PF02826"/>
    </source>
</evidence>
<dbReference type="PANTHER" id="PTHR43333">
    <property type="entry name" value="2-HACID_DH_C DOMAIN-CONTAINING PROTEIN"/>
    <property type="match status" value="1"/>
</dbReference>
<comment type="caution">
    <text evidence="4">The sequence shown here is derived from an EMBL/GenBank/DDBJ whole genome shotgun (WGS) entry which is preliminary data.</text>
</comment>
<dbReference type="PANTHER" id="PTHR43333:SF1">
    <property type="entry name" value="D-ISOMER SPECIFIC 2-HYDROXYACID DEHYDROGENASE NAD-BINDING DOMAIN-CONTAINING PROTEIN"/>
    <property type="match status" value="1"/>
</dbReference>
<dbReference type="InterPro" id="IPR036291">
    <property type="entry name" value="NAD(P)-bd_dom_sf"/>
</dbReference>
<dbReference type="GO" id="GO:0051287">
    <property type="term" value="F:NAD binding"/>
    <property type="evidence" value="ECO:0007669"/>
    <property type="project" value="InterPro"/>
</dbReference>
<accession>A0A329U0Z8</accession>
<dbReference type="CDD" id="cd05300">
    <property type="entry name" value="2-Hacid_dh_1"/>
    <property type="match status" value="1"/>
</dbReference>
<dbReference type="Pfam" id="PF02826">
    <property type="entry name" value="2-Hacid_dh_C"/>
    <property type="match status" value="1"/>
</dbReference>
<evidence type="ECO:0000256" key="1">
    <source>
        <dbReference type="ARBA" id="ARBA00023002"/>
    </source>
</evidence>
<dbReference type="Gene3D" id="3.40.50.720">
    <property type="entry name" value="NAD(P)-binding Rossmann-like Domain"/>
    <property type="match status" value="2"/>
</dbReference>
<gene>
    <name evidence="4" type="ORF">C4N26_00480</name>
</gene>
<evidence type="ECO:0000313" key="4">
    <source>
        <dbReference type="EMBL" id="RAW55512.1"/>
    </source>
</evidence>
<name>A0A329U0Z8_9FIRM</name>
<evidence type="ECO:0000313" key="5">
    <source>
        <dbReference type="Proteomes" id="UP000251144"/>
    </source>
</evidence>
<dbReference type="Proteomes" id="UP000251144">
    <property type="component" value="Unassembled WGS sequence"/>
</dbReference>
<sequence>MHKKVLVCLPLNDAHRAALEASVPEFEFRFNALDDVHAEDVLWADIVLGNAPVSMIRQNKHIEWFQSNSAGPDAYLKPGVLPENCMVTNATGAYGLAISEWMLAMWLGIQKDMFLYRDRQNQRQWAPIDRPVRGITGARVLCVGMGDIGSNFARRAHMLGAEVVGVRRTVHPDTPCPDYCLRVVAQSQLDEELPEADLIALSLPGTPETNKLFNAERFARCKDGAILINVGRGTTVDSDALVEALRSGKIFGAGLDVTDPEPLPADHPLWGEPGAIITPHNSGKFSLPKTLDNIVDIFIHNLKRYAEGLPLDNQVNRTTRYAADQNGGRRLLSTM</sequence>
<feature type="domain" description="D-isomer specific 2-hydroxyacid dehydrogenase NAD-binding" evidence="3">
    <location>
        <begin position="104"/>
        <end position="281"/>
    </location>
</feature>
<reference evidence="4 5" key="1">
    <citation type="submission" date="2018-02" db="EMBL/GenBank/DDBJ databases">
        <title>Complete genome sequencing of Faecalibacterium prausnitzii strains isolated from the human gut.</title>
        <authorList>
            <person name="Fitzgerald B.C."/>
            <person name="Shkoporov A.N."/>
            <person name="Ross P.R."/>
            <person name="Hill C."/>
        </authorList>
    </citation>
    <scope>NUCLEOTIDE SEQUENCE [LARGE SCALE GENOMIC DNA]</scope>
    <source>
        <strain evidence="4 5">APC942/32-1</strain>
    </source>
</reference>
<evidence type="ECO:0000256" key="2">
    <source>
        <dbReference type="ARBA" id="ARBA00023027"/>
    </source>
</evidence>
<dbReference type="AlphaFoldDB" id="A0A329U0Z8"/>
<keyword evidence="1" id="KW-0560">Oxidoreductase</keyword>
<dbReference type="SUPFAM" id="SSF51735">
    <property type="entry name" value="NAD(P)-binding Rossmann-fold domains"/>
    <property type="match status" value="1"/>
</dbReference>
<organism evidence="4 5">
    <name type="scientific">Faecalibacterium prausnitzii</name>
    <dbReference type="NCBI Taxonomy" id="853"/>
    <lineage>
        <taxon>Bacteria</taxon>
        <taxon>Bacillati</taxon>
        <taxon>Bacillota</taxon>
        <taxon>Clostridia</taxon>
        <taxon>Eubacteriales</taxon>
        <taxon>Oscillospiraceae</taxon>
        <taxon>Faecalibacterium</taxon>
    </lineage>
</organism>